<gene>
    <name evidence="1" type="ORF">EV182_008017</name>
</gene>
<keyword evidence="2" id="KW-1185">Reference proteome</keyword>
<organism evidence="1 2">
    <name type="scientific">Spiromyces aspiralis</name>
    <dbReference type="NCBI Taxonomy" id="68401"/>
    <lineage>
        <taxon>Eukaryota</taxon>
        <taxon>Fungi</taxon>
        <taxon>Fungi incertae sedis</taxon>
        <taxon>Zoopagomycota</taxon>
        <taxon>Kickxellomycotina</taxon>
        <taxon>Kickxellomycetes</taxon>
        <taxon>Kickxellales</taxon>
        <taxon>Kickxellaceae</taxon>
        <taxon>Spiromyces</taxon>
    </lineage>
</organism>
<sequence length="130" mass="14396">MLAATTDSTVRLWDVNISRRVRPRTGRSQDNGLTRPASSLLTAEDSPQLPAPVYEYSAEHDFEQKLGKLRCVDWSSKGKQHEREMRMIGLDQYPLGNALAVGGEGGNHACVLDLVDETIEYIPLPSDGEK</sequence>
<evidence type="ECO:0000313" key="1">
    <source>
        <dbReference type="EMBL" id="KAJ1676530.1"/>
    </source>
</evidence>
<name>A0ACC1HKI3_9FUNG</name>
<accession>A0ACC1HKI3</accession>
<comment type="caution">
    <text evidence="1">The sequence shown here is derived from an EMBL/GenBank/DDBJ whole genome shotgun (WGS) entry which is preliminary data.</text>
</comment>
<feature type="non-terminal residue" evidence="1">
    <location>
        <position position="130"/>
    </location>
</feature>
<dbReference type="Proteomes" id="UP001145114">
    <property type="component" value="Unassembled WGS sequence"/>
</dbReference>
<protein>
    <submittedName>
        <fullName evidence="1">Uncharacterized protein</fullName>
    </submittedName>
</protein>
<evidence type="ECO:0000313" key="2">
    <source>
        <dbReference type="Proteomes" id="UP001145114"/>
    </source>
</evidence>
<dbReference type="EMBL" id="JAMZIH010003951">
    <property type="protein sequence ID" value="KAJ1676530.1"/>
    <property type="molecule type" value="Genomic_DNA"/>
</dbReference>
<proteinExistence type="predicted"/>
<reference evidence="1" key="1">
    <citation type="submission" date="2022-06" db="EMBL/GenBank/DDBJ databases">
        <title>Phylogenomic reconstructions and comparative analyses of Kickxellomycotina fungi.</title>
        <authorList>
            <person name="Reynolds N.K."/>
            <person name="Stajich J.E."/>
            <person name="Barry K."/>
            <person name="Grigoriev I.V."/>
            <person name="Crous P."/>
            <person name="Smith M.E."/>
        </authorList>
    </citation>
    <scope>NUCLEOTIDE SEQUENCE</scope>
    <source>
        <strain evidence="1">RSA 2271</strain>
    </source>
</reference>